<dbReference type="CDD" id="cd06222">
    <property type="entry name" value="RNase_H_like"/>
    <property type="match status" value="1"/>
</dbReference>
<dbReference type="SUPFAM" id="SSF53098">
    <property type="entry name" value="Ribonuclease H-like"/>
    <property type="match status" value="1"/>
</dbReference>
<gene>
    <name evidence="3" type="ORF">Ddye_014629</name>
</gene>
<keyword evidence="4" id="KW-1185">Reference proteome</keyword>
<evidence type="ECO:0000256" key="1">
    <source>
        <dbReference type="SAM" id="Phobius"/>
    </source>
</evidence>
<dbReference type="EMBL" id="JANJYI010000004">
    <property type="protein sequence ID" value="KAK2654773.1"/>
    <property type="molecule type" value="Genomic_DNA"/>
</dbReference>
<organism evidence="3 4">
    <name type="scientific">Dipteronia dyeriana</name>
    <dbReference type="NCBI Taxonomy" id="168575"/>
    <lineage>
        <taxon>Eukaryota</taxon>
        <taxon>Viridiplantae</taxon>
        <taxon>Streptophyta</taxon>
        <taxon>Embryophyta</taxon>
        <taxon>Tracheophyta</taxon>
        <taxon>Spermatophyta</taxon>
        <taxon>Magnoliopsida</taxon>
        <taxon>eudicotyledons</taxon>
        <taxon>Gunneridae</taxon>
        <taxon>Pentapetalae</taxon>
        <taxon>rosids</taxon>
        <taxon>malvids</taxon>
        <taxon>Sapindales</taxon>
        <taxon>Sapindaceae</taxon>
        <taxon>Hippocastanoideae</taxon>
        <taxon>Acereae</taxon>
        <taxon>Dipteronia</taxon>
    </lineage>
</organism>
<feature type="transmembrane region" description="Helical" evidence="1">
    <location>
        <begin position="122"/>
        <end position="143"/>
    </location>
</feature>
<keyword evidence="1" id="KW-0812">Transmembrane</keyword>
<dbReference type="InterPro" id="IPR044730">
    <property type="entry name" value="RNase_H-like_dom_plant"/>
</dbReference>
<dbReference type="Pfam" id="PF13456">
    <property type="entry name" value="RVT_3"/>
    <property type="match status" value="1"/>
</dbReference>
<protein>
    <recommendedName>
        <fullName evidence="2">RNase H type-1 domain-containing protein</fullName>
    </recommendedName>
</protein>
<dbReference type="InterPro" id="IPR052929">
    <property type="entry name" value="RNase_H-like_EbsB-rel"/>
</dbReference>
<evidence type="ECO:0000313" key="3">
    <source>
        <dbReference type="EMBL" id="KAK2654773.1"/>
    </source>
</evidence>
<dbReference type="InterPro" id="IPR002156">
    <property type="entry name" value="RNaseH_domain"/>
</dbReference>
<dbReference type="PANTHER" id="PTHR47074:SF73">
    <property type="entry name" value="OS04G0448401 PROTEIN"/>
    <property type="match status" value="1"/>
</dbReference>
<evidence type="ECO:0000313" key="4">
    <source>
        <dbReference type="Proteomes" id="UP001280121"/>
    </source>
</evidence>
<dbReference type="AlphaFoldDB" id="A0AAD9X965"/>
<dbReference type="Proteomes" id="UP001280121">
    <property type="component" value="Unassembled WGS sequence"/>
</dbReference>
<keyword evidence="1" id="KW-1133">Transmembrane helix</keyword>
<feature type="domain" description="RNase H type-1" evidence="2">
    <location>
        <begin position="110"/>
        <end position="233"/>
    </location>
</feature>
<dbReference type="Gene3D" id="3.30.420.10">
    <property type="entry name" value="Ribonuclease H-like superfamily/Ribonuclease H"/>
    <property type="match status" value="1"/>
</dbReference>
<accession>A0AAD9X965</accession>
<comment type="caution">
    <text evidence="3">The sequence shown here is derived from an EMBL/GenBank/DDBJ whole genome shotgun (WGS) entry which is preliminary data.</text>
</comment>
<keyword evidence="1" id="KW-0472">Membrane</keyword>
<dbReference type="GO" id="GO:0004523">
    <property type="term" value="F:RNA-DNA hybrid ribonuclease activity"/>
    <property type="evidence" value="ECO:0007669"/>
    <property type="project" value="InterPro"/>
</dbReference>
<dbReference type="PANTHER" id="PTHR47074">
    <property type="entry name" value="BNAC02G40300D PROTEIN"/>
    <property type="match status" value="1"/>
</dbReference>
<proteinExistence type="predicted"/>
<reference evidence="3" key="1">
    <citation type="journal article" date="2023" name="Plant J.">
        <title>Genome sequences and population genomics provide insights into the demographic history, inbreeding, and mutation load of two 'living fossil' tree species of Dipteronia.</title>
        <authorList>
            <person name="Feng Y."/>
            <person name="Comes H.P."/>
            <person name="Chen J."/>
            <person name="Zhu S."/>
            <person name="Lu R."/>
            <person name="Zhang X."/>
            <person name="Li P."/>
            <person name="Qiu J."/>
            <person name="Olsen K.M."/>
            <person name="Qiu Y."/>
        </authorList>
    </citation>
    <scope>NUCLEOTIDE SEQUENCE</scope>
    <source>
        <strain evidence="3">KIB01</strain>
    </source>
</reference>
<feature type="transmembrane region" description="Helical" evidence="1">
    <location>
        <begin position="236"/>
        <end position="254"/>
    </location>
</feature>
<evidence type="ECO:0000259" key="2">
    <source>
        <dbReference type="Pfam" id="PF13456"/>
    </source>
</evidence>
<dbReference type="GO" id="GO:0003676">
    <property type="term" value="F:nucleic acid binding"/>
    <property type="evidence" value="ECO:0007669"/>
    <property type="project" value="InterPro"/>
</dbReference>
<sequence length="485" mass="54957">MLECFYNWTGLCPKSKYSRAWNSLFFTMSWTIWEAQDKKVFNDIQPSVSQAVDSVKFHVVWWFKHIGRGSKSPVSSMLLNLKDSCISTKSGNHQKISTWNPPSINALKFNMDGSMRGNPGNVGFGGVLRNNLGIILGLFLFYVRIGDSRLAEILAIHKVATLCSQSVMLRDKEMDIVSDSSKIVTWVNSEGPNNLEFVDIIYETRHALSLLGNTRVIYNPRSSNALANSLAKNGSAFFLLLLFVLLFVLFPFLMGVPCSVRLVLIKAVLSILPTYYLSMFKIPVGVAQKFEKFQRSFLWGDSAAKRKLHVLDWVLMCRRKQNEGLGIGRVLDNNKALLAKWVWRFGREGVHNEGLTWDWQGEFSVSSFHKGLEDVFDANVSNFSIIWQGIYPSKIEFFPWQLYRGRVLVKEVLCLFSSFVGIQDSNTAELMAIRRAVNIVDSKPSTHGPRISILLRHDGNGAIPLRPFTVEDDEEVLHDGRWESG</sequence>
<dbReference type="InterPro" id="IPR036397">
    <property type="entry name" value="RNaseH_sf"/>
</dbReference>
<dbReference type="InterPro" id="IPR012337">
    <property type="entry name" value="RNaseH-like_sf"/>
</dbReference>
<name>A0AAD9X965_9ROSI</name>